<dbReference type="OrthoDB" id="9784880at2"/>
<evidence type="ECO:0000256" key="5">
    <source>
        <dbReference type="ARBA" id="ARBA00023002"/>
    </source>
</evidence>
<dbReference type="GO" id="GO:0019646">
    <property type="term" value="P:aerobic electron transport chain"/>
    <property type="evidence" value="ECO:0007669"/>
    <property type="project" value="TreeGrafter"/>
</dbReference>
<dbReference type="InterPro" id="IPR023753">
    <property type="entry name" value="FAD/NAD-binding_dom"/>
</dbReference>
<keyword evidence="4" id="KW-0274">FAD</keyword>
<keyword evidence="3" id="KW-0285">Flavoprotein</keyword>
<dbReference type="Pfam" id="PF07992">
    <property type="entry name" value="Pyr_redox_2"/>
    <property type="match status" value="1"/>
</dbReference>
<reference evidence="7 8" key="1">
    <citation type="submission" date="2019-03" db="EMBL/GenBank/DDBJ databases">
        <title>Genomic Encyclopedia of Type Strains, Phase IV (KMG-IV): sequencing the most valuable type-strain genomes for metagenomic binning, comparative biology and taxonomic classification.</title>
        <authorList>
            <person name="Goeker M."/>
        </authorList>
    </citation>
    <scope>NUCLEOTIDE SEQUENCE [LARGE SCALE GENOMIC DNA]</scope>
    <source>
        <strain evidence="7 8">DSM 45765</strain>
    </source>
</reference>
<accession>A0A4R2QEM8</accession>
<dbReference type="AlphaFoldDB" id="A0A4R2QEM8"/>
<keyword evidence="5" id="KW-0560">Oxidoreductase</keyword>
<dbReference type="InterPro" id="IPR051169">
    <property type="entry name" value="NADH-Q_oxidoreductase"/>
</dbReference>
<protein>
    <submittedName>
        <fullName evidence="7">NADH dehydrogenase FAD-containing subunit</fullName>
    </submittedName>
</protein>
<gene>
    <name evidence="7" type="ORF">EV191_11314</name>
</gene>
<organism evidence="7 8">
    <name type="scientific">Tamaricihabitans halophyticus</name>
    <dbReference type="NCBI Taxonomy" id="1262583"/>
    <lineage>
        <taxon>Bacteria</taxon>
        <taxon>Bacillati</taxon>
        <taxon>Actinomycetota</taxon>
        <taxon>Actinomycetes</taxon>
        <taxon>Pseudonocardiales</taxon>
        <taxon>Pseudonocardiaceae</taxon>
        <taxon>Tamaricihabitans</taxon>
    </lineage>
</organism>
<keyword evidence="8" id="KW-1185">Reference proteome</keyword>
<proteinExistence type="inferred from homology"/>
<evidence type="ECO:0000313" key="8">
    <source>
        <dbReference type="Proteomes" id="UP000294911"/>
    </source>
</evidence>
<dbReference type="SUPFAM" id="SSF51905">
    <property type="entry name" value="FAD/NAD(P)-binding domain"/>
    <property type="match status" value="1"/>
</dbReference>
<feature type="domain" description="FAD/NAD(P)-binding" evidence="6">
    <location>
        <begin position="4"/>
        <end position="273"/>
    </location>
</feature>
<evidence type="ECO:0000256" key="3">
    <source>
        <dbReference type="ARBA" id="ARBA00022630"/>
    </source>
</evidence>
<evidence type="ECO:0000259" key="6">
    <source>
        <dbReference type="Pfam" id="PF07992"/>
    </source>
</evidence>
<evidence type="ECO:0000313" key="7">
    <source>
        <dbReference type="EMBL" id="TCP46738.1"/>
    </source>
</evidence>
<dbReference type="PRINTS" id="PR00368">
    <property type="entry name" value="FADPNR"/>
</dbReference>
<comment type="similarity">
    <text evidence="2">Belongs to the NADH dehydrogenase family.</text>
</comment>
<sequence>MTTRIVVLGAGYSGLVAAQLVARHADTHVTLVNANEWFVERVRLHQVAAGQQVRRKQIAQLLGDAPVELVIDRAVAIDAAARAVRLAGGDQLEYDMLVYAIGSQSDVDSVPGVAEHAYPVAGVGEADLLRERLAGADAVTVVGAGLTGLEAATELAETTPALRVRLVTEGQLGAALSNRGRAHLWRVCRRLGIEVRENARVTEVDAHGVHLAGGERLAADAVIWTTGFRVPELASAAGFTVDGRGRLVVDDSLRSVSHPEVFGIGDAAAAHGPDGNELRMACATGLPQARHIGRAIGDLLAGKETGPLRFRYVNQCISLGRRDGLIQYVRADDTPIEAVLTGRLAATYKEVIVRSALAAQRFPDLVRLSPGGGRSRRESAPANR</sequence>
<evidence type="ECO:0000256" key="2">
    <source>
        <dbReference type="ARBA" id="ARBA00005272"/>
    </source>
</evidence>
<dbReference type="RefSeq" id="WP_132879420.1">
    <property type="nucleotide sequence ID" value="NZ_SLXQ01000013.1"/>
</dbReference>
<evidence type="ECO:0000256" key="1">
    <source>
        <dbReference type="ARBA" id="ARBA00001974"/>
    </source>
</evidence>
<dbReference type="EMBL" id="SLXQ01000013">
    <property type="protein sequence ID" value="TCP46738.1"/>
    <property type="molecule type" value="Genomic_DNA"/>
</dbReference>
<comment type="cofactor">
    <cofactor evidence="1">
        <name>FAD</name>
        <dbReference type="ChEBI" id="CHEBI:57692"/>
    </cofactor>
</comment>
<dbReference type="InterPro" id="IPR036188">
    <property type="entry name" value="FAD/NAD-bd_sf"/>
</dbReference>
<evidence type="ECO:0000256" key="4">
    <source>
        <dbReference type="ARBA" id="ARBA00022827"/>
    </source>
</evidence>
<comment type="caution">
    <text evidence="7">The sequence shown here is derived from an EMBL/GenBank/DDBJ whole genome shotgun (WGS) entry which is preliminary data.</text>
</comment>
<name>A0A4R2QEM8_9PSEU</name>
<dbReference type="PANTHER" id="PTHR42913:SF3">
    <property type="entry name" value="64 KDA MITOCHONDRIAL NADH DEHYDROGENASE (EUROFUNG)"/>
    <property type="match status" value="1"/>
</dbReference>
<dbReference type="PANTHER" id="PTHR42913">
    <property type="entry name" value="APOPTOSIS-INDUCING FACTOR 1"/>
    <property type="match status" value="1"/>
</dbReference>
<dbReference type="Gene3D" id="3.50.50.100">
    <property type="match status" value="1"/>
</dbReference>
<dbReference type="Proteomes" id="UP000294911">
    <property type="component" value="Unassembled WGS sequence"/>
</dbReference>
<dbReference type="GO" id="GO:0003955">
    <property type="term" value="F:NAD(P)H dehydrogenase (quinone) activity"/>
    <property type="evidence" value="ECO:0007669"/>
    <property type="project" value="TreeGrafter"/>
</dbReference>